<evidence type="ECO:0000313" key="11">
    <source>
        <dbReference type="EMBL" id="MBC5766062.1"/>
    </source>
</evidence>
<dbReference type="GO" id="GO:0051607">
    <property type="term" value="P:defense response to virus"/>
    <property type="evidence" value="ECO:0007669"/>
    <property type="project" value="UniProtKB-KW"/>
</dbReference>
<dbReference type="PROSITE" id="PS50878">
    <property type="entry name" value="RT_POL"/>
    <property type="match status" value="1"/>
</dbReference>
<dbReference type="InterPro" id="IPR000477">
    <property type="entry name" value="RT_dom"/>
</dbReference>
<comment type="caution">
    <text evidence="11">The sequence shown here is derived from an EMBL/GenBank/DDBJ whole genome shotgun (WGS) entry which is preliminary data.</text>
</comment>
<organism evidence="11 12">
    <name type="scientific">Ramlibacter albus</name>
    <dbReference type="NCBI Taxonomy" id="2079448"/>
    <lineage>
        <taxon>Bacteria</taxon>
        <taxon>Pseudomonadati</taxon>
        <taxon>Pseudomonadota</taxon>
        <taxon>Betaproteobacteria</taxon>
        <taxon>Burkholderiales</taxon>
        <taxon>Comamonadaceae</taxon>
        <taxon>Ramlibacter</taxon>
    </lineage>
</organism>
<dbReference type="InterPro" id="IPR043502">
    <property type="entry name" value="DNA/RNA_pol_sf"/>
</dbReference>
<gene>
    <name evidence="11" type="ORF">H8R02_16460</name>
</gene>
<evidence type="ECO:0000256" key="3">
    <source>
        <dbReference type="ARBA" id="ARBA00022695"/>
    </source>
</evidence>
<evidence type="ECO:0000256" key="2">
    <source>
        <dbReference type="ARBA" id="ARBA00022679"/>
    </source>
</evidence>
<dbReference type="EMBL" id="JACORU010000006">
    <property type="protein sequence ID" value="MBC5766062.1"/>
    <property type="molecule type" value="Genomic_DNA"/>
</dbReference>
<evidence type="ECO:0000256" key="5">
    <source>
        <dbReference type="ARBA" id="ARBA00022842"/>
    </source>
</evidence>
<evidence type="ECO:0000256" key="7">
    <source>
        <dbReference type="ARBA" id="ARBA00023118"/>
    </source>
</evidence>
<feature type="domain" description="Reverse transcriptase" evidence="10">
    <location>
        <begin position="1"/>
        <end position="227"/>
    </location>
</feature>
<keyword evidence="5" id="KW-0460">Magnesium</keyword>
<dbReference type="PANTHER" id="PTHR34047">
    <property type="entry name" value="NUCLEAR INTRON MATURASE 1, MITOCHONDRIAL-RELATED"/>
    <property type="match status" value="1"/>
</dbReference>
<dbReference type="GO" id="GO:0003964">
    <property type="term" value="F:RNA-directed DNA polymerase activity"/>
    <property type="evidence" value="ECO:0007669"/>
    <property type="project" value="UniProtKB-KW"/>
</dbReference>
<keyword evidence="3" id="KW-0548">Nucleotidyltransferase</keyword>
<dbReference type="AlphaFoldDB" id="A0A923M867"/>
<evidence type="ECO:0000259" key="10">
    <source>
        <dbReference type="PROSITE" id="PS50878"/>
    </source>
</evidence>
<keyword evidence="2" id="KW-0808">Transferase</keyword>
<protein>
    <recommendedName>
        <fullName evidence="1">RNA-directed DNA polymerase</fullName>
        <ecNumber evidence="1">2.7.7.49</ecNumber>
    </recommendedName>
</protein>
<dbReference type="PANTHER" id="PTHR34047:SF7">
    <property type="entry name" value="RNA-DIRECTED DNA POLYMERASE"/>
    <property type="match status" value="1"/>
</dbReference>
<dbReference type="Pfam" id="PF00078">
    <property type="entry name" value="RVT_1"/>
    <property type="match status" value="1"/>
</dbReference>
<name>A0A923M867_9BURK</name>
<evidence type="ECO:0000256" key="6">
    <source>
        <dbReference type="ARBA" id="ARBA00022918"/>
    </source>
</evidence>
<dbReference type="InterPro" id="IPR051083">
    <property type="entry name" value="GrpII_Intron_Splice-Mob/Def"/>
</dbReference>
<keyword evidence="7" id="KW-0051">Antiviral defense</keyword>
<evidence type="ECO:0000256" key="9">
    <source>
        <dbReference type="ARBA" id="ARBA00048173"/>
    </source>
</evidence>
<dbReference type="PRINTS" id="PR00866">
    <property type="entry name" value="RNADNAPOLMS"/>
</dbReference>
<keyword evidence="4" id="KW-0479">Metal-binding</keyword>
<dbReference type="GO" id="GO:0003723">
    <property type="term" value="F:RNA binding"/>
    <property type="evidence" value="ECO:0007669"/>
    <property type="project" value="InterPro"/>
</dbReference>
<evidence type="ECO:0000256" key="8">
    <source>
        <dbReference type="ARBA" id="ARBA00034120"/>
    </source>
</evidence>
<reference evidence="11" key="1">
    <citation type="submission" date="2020-08" db="EMBL/GenBank/DDBJ databases">
        <title>Ramlibacter sp. GTP1 16S ribosomal RNA gene genome sequencing and assembly.</title>
        <authorList>
            <person name="Kang M."/>
        </authorList>
    </citation>
    <scope>NUCLEOTIDE SEQUENCE</scope>
    <source>
        <strain evidence="11">GTP1</strain>
    </source>
</reference>
<dbReference type="EC" id="2.7.7.49" evidence="1"/>
<dbReference type="InterPro" id="IPR000123">
    <property type="entry name" value="Reverse_transcriptase_msDNA"/>
</dbReference>
<dbReference type="Proteomes" id="UP000596827">
    <property type="component" value="Unassembled WGS sequence"/>
</dbReference>
<dbReference type="SUPFAM" id="SSF56672">
    <property type="entry name" value="DNA/RNA polymerases"/>
    <property type="match status" value="1"/>
</dbReference>
<keyword evidence="12" id="KW-1185">Reference proteome</keyword>
<sequence>MFHGKQKFADFIGADVTSLYTTTTPRIGSKRRTLHMPSDKLRAYHEFLNLFVFEFLPVNTGVAFAYRKGVSAADAVRIHKHGRHFLVSDLADFFPSIDVSLVRATLVGGAMASPVEGLESNLDRILQLVCIDDALPLGFSTSPVLSNAVLFAFDTALQKECESRSLVYSRYSDDLIISGSDRDEVHGAGQIVEGLLREHFGEKLRLNPFKSKSLHVGSKVRLLGVVLLPNGKVTVDAKLRANIEVLLHFYLKDRAKFADFAKKVTGEPDKAEARLSGWINYINAVDQEYLDKLRMKYGSALVDRFVHRSFG</sequence>
<accession>A0A923M867</accession>
<proteinExistence type="inferred from homology"/>
<evidence type="ECO:0000313" key="12">
    <source>
        <dbReference type="Proteomes" id="UP000596827"/>
    </source>
</evidence>
<evidence type="ECO:0000256" key="1">
    <source>
        <dbReference type="ARBA" id="ARBA00012493"/>
    </source>
</evidence>
<dbReference type="CDD" id="cd03487">
    <property type="entry name" value="RT_Bac_retron_II"/>
    <property type="match status" value="1"/>
</dbReference>
<comment type="similarity">
    <text evidence="8">Belongs to the bacterial reverse transcriptase family.</text>
</comment>
<keyword evidence="6 11" id="KW-0695">RNA-directed DNA polymerase</keyword>
<comment type="catalytic activity">
    <reaction evidence="9">
        <text>DNA(n) + a 2'-deoxyribonucleoside 5'-triphosphate = DNA(n+1) + diphosphate</text>
        <dbReference type="Rhea" id="RHEA:22508"/>
        <dbReference type="Rhea" id="RHEA-COMP:17339"/>
        <dbReference type="Rhea" id="RHEA-COMP:17340"/>
        <dbReference type="ChEBI" id="CHEBI:33019"/>
        <dbReference type="ChEBI" id="CHEBI:61560"/>
        <dbReference type="ChEBI" id="CHEBI:173112"/>
        <dbReference type="EC" id="2.7.7.49"/>
    </reaction>
</comment>
<dbReference type="GO" id="GO:0046872">
    <property type="term" value="F:metal ion binding"/>
    <property type="evidence" value="ECO:0007669"/>
    <property type="project" value="UniProtKB-KW"/>
</dbReference>
<evidence type="ECO:0000256" key="4">
    <source>
        <dbReference type="ARBA" id="ARBA00022723"/>
    </source>
</evidence>